<comment type="caution">
    <text evidence="1">The sequence shown here is derived from an EMBL/GenBank/DDBJ whole genome shotgun (WGS) entry which is preliminary data.</text>
</comment>
<dbReference type="Proteomes" id="UP001060085">
    <property type="component" value="Linkage Group LG07"/>
</dbReference>
<protein>
    <submittedName>
        <fullName evidence="1">Uncharacterized protein</fullName>
    </submittedName>
</protein>
<evidence type="ECO:0000313" key="1">
    <source>
        <dbReference type="EMBL" id="KAI5654653.1"/>
    </source>
</evidence>
<dbReference type="EMBL" id="CM044707">
    <property type="protein sequence ID" value="KAI5654653.1"/>
    <property type="molecule type" value="Genomic_DNA"/>
</dbReference>
<evidence type="ECO:0000313" key="2">
    <source>
        <dbReference type="Proteomes" id="UP001060085"/>
    </source>
</evidence>
<sequence>MLDRCTLDLDPIDRGITFDSVSCSAVGLLSSRLYSLSLLWYMHSFESSGVVTIPMCLDSLKLCGCARTLQKKGRVLCREAGRYLSLQQLT</sequence>
<name>A0ACC0A5F7_CATRO</name>
<keyword evidence="2" id="KW-1185">Reference proteome</keyword>
<reference evidence="2" key="1">
    <citation type="journal article" date="2023" name="Nat. Plants">
        <title>Single-cell RNA sequencing provides a high-resolution roadmap for understanding the multicellular compartmentation of specialized metabolism.</title>
        <authorList>
            <person name="Sun S."/>
            <person name="Shen X."/>
            <person name="Li Y."/>
            <person name="Li Y."/>
            <person name="Wang S."/>
            <person name="Li R."/>
            <person name="Zhang H."/>
            <person name="Shen G."/>
            <person name="Guo B."/>
            <person name="Wei J."/>
            <person name="Xu J."/>
            <person name="St-Pierre B."/>
            <person name="Chen S."/>
            <person name="Sun C."/>
        </authorList>
    </citation>
    <scope>NUCLEOTIDE SEQUENCE [LARGE SCALE GENOMIC DNA]</scope>
</reference>
<proteinExistence type="predicted"/>
<gene>
    <name evidence="1" type="ORF">M9H77_31840</name>
</gene>
<organism evidence="1 2">
    <name type="scientific">Catharanthus roseus</name>
    <name type="common">Madagascar periwinkle</name>
    <name type="synonym">Vinca rosea</name>
    <dbReference type="NCBI Taxonomy" id="4058"/>
    <lineage>
        <taxon>Eukaryota</taxon>
        <taxon>Viridiplantae</taxon>
        <taxon>Streptophyta</taxon>
        <taxon>Embryophyta</taxon>
        <taxon>Tracheophyta</taxon>
        <taxon>Spermatophyta</taxon>
        <taxon>Magnoliopsida</taxon>
        <taxon>eudicotyledons</taxon>
        <taxon>Gunneridae</taxon>
        <taxon>Pentapetalae</taxon>
        <taxon>asterids</taxon>
        <taxon>lamiids</taxon>
        <taxon>Gentianales</taxon>
        <taxon>Apocynaceae</taxon>
        <taxon>Rauvolfioideae</taxon>
        <taxon>Vinceae</taxon>
        <taxon>Catharanthinae</taxon>
        <taxon>Catharanthus</taxon>
    </lineage>
</organism>
<accession>A0ACC0A5F7</accession>